<comment type="subcellular location">
    <subcellularLocation>
        <location evidence="1">Nucleus</location>
    </subcellularLocation>
</comment>
<dbReference type="Proteomes" id="UP001153954">
    <property type="component" value="Unassembled WGS sequence"/>
</dbReference>
<keyword evidence="10" id="KW-1185">Reference proteome</keyword>
<feature type="coiled-coil region" evidence="6">
    <location>
        <begin position="438"/>
        <end position="472"/>
    </location>
</feature>
<keyword evidence="5" id="KW-0862">Zinc</keyword>
<keyword evidence="6" id="KW-0175">Coiled coil</keyword>
<keyword evidence="4" id="KW-0539">Nucleus</keyword>
<keyword evidence="5" id="KW-0479">Metal-binding</keyword>
<evidence type="ECO:0000256" key="3">
    <source>
        <dbReference type="ARBA" id="ARBA00023163"/>
    </source>
</evidence>
<evidence type="ECO:0000256" key="1">
    <source>
        <dbReference type="ARBA" id="ARBA00004123"/>
    </source>
</evidence>
<dbReference type="AlphaFoldDB" id="A0AAU9TFJ1"/>
<evidence type="ECO:0000256" key="7">
    <source>
        <dbReference type="SAM" id="MobiDB-lite"/>
    </source>
</evidence>
<dbReference type="InterPro" id="IPR036236">
    <property type="entry name" value="Znf_C2H2_sf"/>
</dbReference>
<feature type="compositionally biased region" description="Basic and acidic residues" evidence="7">
    <location>
        <begin position="392"/>
        <end position="429"/>
    </location>
</feature>
<accession>A0AAU9TFJ1</accession>
<keyword evidence="2" id="KW-0805">Transcription regulation</keyword>
<dbReference type="GO" id="GO:0005634">
    <property type="term" value="C:nucleus"/>
    <property type="evidence" value="ECO:0007669"/>
    <property type="project" value="UniProtKB-SubCell"/>
</dbReference>
<dbReference type="GO" id="GO:0008270">
    <property type="term" value="F:zinc ion binding"/>
    <property type="evidence" value="ECO:0007669"/>
    <property type="project" value="UniProtKB-KW"/>
</dbReference>
<evidence type="ECO:0000256" key="2">
    <source>
        <dbReference type="ARBA" id="ARBA00023015"/>
    </source>
</evidence>
<dbReference type="InterPro" id="IPR013087">
    <property type="entry name" value="Znf_C2H2_type"/>
</dbReference>
<name>A0AAU9TFJ1_EUPED</name>
<evidence type="ECO:0000256" key="5">
    <source>
        <dbReference type="PROSITE-ProRule" id="PRU00042"/>
    </source>
</evidence>
<dbReference type="SUPFAM" id="SSF57667">
    <property type="entry name" value="beta-beta-alpha zinc fingers"/>
    <property type="match status" value="1"/>
</dbReference>
<evidence type="ECO:0000256" key="6">
    <source>
        <dbReference type="SAM" id="Coils"/>
    </source>
</evidence>
<evidence type="ECO:0000313" key="9">
    <source>
        <dbReference type="EMBL" id="CAH2084322.1"/>
    </source>
</evidence>
<evidence type="ECO:0000256" key="4">
    <source>
        <dbReference type="ARBA" id="ARBA00023242"/>
    </source>
</evidence>
<evidence type="ECO:0000259" key="8">
    <source>
        <dbReference type="PROSITE" id="PS50157"/>
    </source>
</evidence>
<sequence>MEPEKPFACSLPDCGMTFTNEDHLHVHTKKHDMVLQLGMEQKAAFVADQTPTPTRFIRNCEEVGLFQDLQNVNPFDEGFKRAMETKHGILSLEAGSSTEDALHTPHLVFPLEPGDCASYTANNQRNITISRSSSDESGAVKEYETTTISKLTNEVTRISRIVGKETDRVVAQDDVSIVKHELHEHELARNSGTNERSVSYTNNVIIHSNVEIRKDLVNTEPKLQTQQTDSIKDTVNCLKDVSLKDKLPPIMSQKSLDYVVDSLTSDLCDNDVTKLKRDSKLDEKQIFDDCEVIIKLPNGKHVKMKAVEDDKTINSNTKEKLKKIIKNKTVKATPKAVPIALVQNVTPITAGTLIPVTLLNTQLPVMSNPVQKIPIVPLTSNVKTNFKSVKRKSTESNKSPNEHKDGSRSINCDRSDDQMKRNSREHLDSRSAASRRYRERLKITMSRQSEENKQLREINDRLNAEKALLQLIITQHLKKCPIADDLRNIQEKLQNTNGSLNVDDL</sequence>
<dbReference type="PANTHER" id="PTHR19304">
    <property type="entry name" value="CYCLIC-AMP RESPONSE ELEMENT BINDING PROTEIN"/>
    <property type="match status" value="1"/>
</dbReference>
<reference evidence="9" key="1">
    <citation type="submission" date="2022-03" db="EMBL/GenBank/DDBJ databases">
        <authorList>
            <person name="Tunstrom K."/>
        </authorList>
    </citation>
    <scope>NUCLEOTIDE SEQUENCE</scope>
</reference>
<proteinExistence type="predicted"/>
<keyword evidence="3" id="KW-0804">Transcription</keyword>
<organism evidence="9 10">
    <name type="scientific">Euphydryas editha</name>
    <name type="common">Edith's checkerspot</name>
    <dbReference type="NCBI Taxonomy" id="104508"/>
    <lineage>
        <taxon>Eukaryota</taxon>
        <taxon>Metazoa</taxon>
        <taxon>Ecdysozoa</taxon>
        <taxon>Arthropoda</taxon>
        <taxon>Hexapoda</taxon>
        <taxon>Insecta</taxon>
        <taxon>Pterygota</taxon>
        <taxon>Neoptera</taxon>
        <taxon>Endopterygota</taxon>
        <taxon>Lepidoptera</taxon>
        <taxon>Glossata</taxon>
        <taxon>Ditrysia</taxon>
        <taxon>Papilionoidea</taxon>
        <taxon>Nymphalidae</taxon>
        <taxon>Nymphalinae</taxon>
        <taxon>Euphydryas</taxon>
    </lineage>
</organism>
<feature type="region of interest" description="Disordered" evidence="7">
    <location>
        <begin position="387"/>
        <end position="437"/>
    </location>
</feature>
<dbReference type="PROSITE" id="PS50157">
    <property type="entry name" value="ZINC_FINGER_C2H2_2"/>
    <property type="match status" value="1"/>
</dbReference>
<keyword evidence="5" id="KW-0863">Zinc-finger</keyword>
<dbReference type="InterPro" id="IPR051027">
    <property type="entry name" value="bZIP_transcription_factors"/>
</dbReference>
<comment type="caution">
    <text evidence="9">The sequence shown here is derived from an EMBL/GenBank/DDBJ whole genome shotgun (WGS) entry which is preliminary data.</text>
</comment>
<gene>
    <name evidence="9" type="ORF">EEDITHA_LOCUS901</name>
</gene>
<evidence type="ECO:0000313" key="10">
    <source>
        <dbReference type="Proteomes" id="UP001153954"/>
    </source>
</evidence>
<protein>
    <recommendedName>
        <fullName evidence="8">C2H2-type domain-containing protein</fullName>
    </recommendedName>
</protein>
<feature type="domain" description="C2H2-type" evidence="8">
    <location>
        <begin position="7"/>
        <end position="31"/>
    </location>
</feature>
<dbReference type="CDD" id="cd14686">
    <property type="entry name" value="bZIP"/>
    <property type="match status" value="1"/>
</dbReference>
<dbReference type="EMBL" id="CAKOGL010000002">
    <property type="protein sequence ID" value="CAH2084322.1"/>
    <property type="molecule type" value="Genomic_DNA"/>
</dbReference>
<dbReference type="SMART" id="SM00355">
    <property type="entry name" value="ZnF_C2H2"/>
    <property type="match status" value="1"/>
</dbReference>
<dbReference type="PROSITE" id="PS00028">
    <property type="entry name" value="ZINC_FINGER_C2H2_1"/>
    <property type="match status" value="1"/>
</dbReference>
<dbReference type="Gene3D" id="3.30.160.60">
    <property type="entry name" value="Classic Zinc Finger"/>
    <property type="match status" value="1"/>
</dbReference>